<dbReference type="Proteomes" id="UP000789405">
    <property type="component" value="Unassembled WGS sequence"/>
</dbReference>
<dbReference type="AlphaFoldDB" id="A0A9N9IJT7"/>
<evidence type="ECO:0000256" key="5">
    <source>
        <dbReference type="SAM" id="Phobius"/>
    </source>
</evidence>
<organism evidence="7 8">
    <name type="scientific">Dentiscutata erythropus</name>
    <dbReference type="NCBI Taxonomy" id="1348616"/>
    <lineage>
        <taxon>Eukaryota</taxon>
        <taxon>Fungi</taxon>
        <taxon>Fungi incertae sedis</taxon>
        <taxon>Mucoromycota</taxon>
        <taxon>Glomeromycotina</taxon>
        <taxon>Glomeromycetes</taxon>
        <taxon>Diversisporales</taxon>
        <taxon>Gigasporaceae</taxon>
        <taxon>Dentiscutata</taxon>
    </lineage>
</organism>
<dbReference type="OrthoDB" id="5586600at2759"/>
<dbReference type="PROSITE" id="PS51257">
    <property type="entry name" value="PROKAR_LIPOPROTEIN"/>
    <property type="match status" value="1"/>
</dbReference>
<reference evidence="7" key="1">
    <citation type="submission" date="2021-06" db="EMBL/GenBank/DDBJ databases">
        <authorList>
            <person name="Kallberg Y."/>
            <person name="Tangrot J."/>
            <person name="Rosling A."/>
        </authorList>
    </citation>
    <scope>NUCLEOTIDE SEQUENCE</scope>
    <source>
        <strain evidence="7">MA453B</strain>
    </source>
</reference>
<dbReference type="Gene3D" id="1.20.1070.10">
    <property type="entry name" value="Rhodopsin 7-helix transmembrane proteins"/>
    <property type="match status" value="1"/>
</dbReference>
<dbReference type="PROSITE" id="PS50262">
    <property type="entry name" value="G_PROTEIN_RECEP_F1_2"/>
    <property type="match status" value="1"/>
</dbReference>
<evidence type="ECO:0000256" key="1">
    <source>
        <dbReference type="ARBA" id="ARBA00004370"/>
    </source>
</evidence>
<accession>A0A9N9IJT7</accession>
<sequence>MSQRVPFYIALSGIACNIIGGISFFFFSSNVTLIGALSLTTYLRVCKEIAICLGKYDYKFILVILSVSLIITLIGIEDYGQSKYWCYTNPSNRITPLITTSLIFLILLVILYCYIMTIMEVYVNIKKFGSKLSQVDIIVARKIILYILIFLLEWSPV</sequence>
<keyword evidence="8" id="KW-1185">Reference proteome</keyword>
<keyword evidence="3 5" id="KW-1133">Transmembrane helix</keyword>
<comment type="caution">
    <text evidence="7">The sequence shown here is derived from an EMBL/GenBank/DDBJ whole genome shotgun (WGS) entry which is preliminary data.</text>
</comment>
<dbReference type="SUPFAM" id="SSF81321">
    <property type="entry name" value="Family A G protein-coupled receptor-like"/>
    <property type="match status" value="1"/>
</dbReference>
<evidence type="ECO:0000256" key="4">
    <source>
        <dbReference type="ARBA" id="ARBA00023136"/>
    </source>
</evidence>
<evidence type="ECO:0000256" key="3">
    <source>
        <dbReference type="ARBA" id="ARBA00022989"/>
    </source>
</evidence>
<evidence type="ECO:0000256" key="2">
    <source>
        <dbReference type="ARBA" id="ARBA00022692"/>
    </source>
</evidence>
<protein>
    <submittedName>
        <fullName evidence="7">21494_t:CDS:1</fullName>
    </submittedName>
</protein>
<dbReference type="EMBL" id="CAJVPY010013146">
    <property type="protein sequence ID" value="CAG8738811.1"/>
    <property type="molecule type" value="Genomic_DNA"/>
</dbReference>
<gene>
    <name evidence="7" type="ORF">DERYTH_LOCUS15815</name>
</gene>
<name>A0A9N9IJT7_9GLOM</name>
<feature type="non-terminal residue" evidence="7">
    <location>
        <position position="157"/>
    </location>
</feature>
<proteinExistence type="predicted"/>
<feature type="domain" description="G-protein coupled receptors family 1 profile" evidence="6">
    <location>
        <begin position="1"/>
        <end position="157"/>
    </location>
</feature>
<keyword evidence="4 5" id="KW-0472">Membrane</keyword>
<keyword evidence="2 5" id="KW-0812">Transmembrane</keyword>
<evidence type="ECO:0000259" key="6">
    <source>
        <dbReference type="PROSITE" id="PS50262"/>
    </source>
</evidence>
<feature type="transmembrane region" description="Helical" evidence="5">
    <location>
        <begin position="33"/>
        <end position="53"/>
    </location>
</feature>
<feature type="transmembrane region" description="Helical" evidence="5">
    <location>
        <begin position="7"/>
        <end position="27"/>
    </location>
</feature>
<feature type="transmembrane region" description="Helical" evidence="5">
    <location>
        <begin position="60"/>
        <end position="76"/>
    </location>
</feature>
<feature type="transmembrane region" description="Helical" evidence="5">
    <location>
        <begin position="135"/>
        <end position="152"/>
    </location>
</feature>
<evidence type="ECO:0000313" key="8">
    <source>
        <dbReference type="Proteomes" id="UP000789405"/>
    </source>
</evidence>
<evidence type="ECO:0000313" key="7">
    <source>
        <dbReference type="EMBL" id="CAG8738811.1"/>
    </source>
</evidence>
<feature type="transmembrane region" description="Helical" evidence="5">
    <location>
        <begin position="96"/>
        <end position="123"/>
    </location>
</feature>
<dbReference type="GO" id="GO:0016020">
    <property type="term" value="C:membrane"/>
    <property type="evidence" value="ECO:0007669"/>
    <property type="project" value="UniProtKB-SubCell"/>
</dbReference>
<dbReference type="InterPro" id="IPR017452">
    <property type="entry name" value="GPCR_Rhodpsn_7TM"/>
</dbReference>
<comment type="subcellular location">
    <subcellularLocation>
        <location evidence="1">Membrane</location>
    </subcellularLocation>
</comment>